<name>A0ABV1GIJ2_9FIRM</name>
<keyword evidence="3" id="KW-1185">Reference proteome</keyword>
<feature type="transmembrane region" description="Helical" evidence="1">
    <location>
        <begin position="32"/>
        <end position="53"/>
    </location>
</feature>
<accession>A0ABV1GIJ2</accession>
<feature type="transmembrane region" description="Helical" evidence="1">
    <location>
        <begin position="7"/>
        <end position="26"/>
    </location>
</feature>
<sequence>MDKKQRYDVFLLVFGGMFAAGCAWVGLCPSAWVLALAPVLGALGAAASWCVLARFALCRREAWLEKSFTRPLKLLLCPLLWLLYTLAVLGLAPAAPAGQEDLAAALAVLAGLAGVVAVPLVLAGCGAAALVSAAKHMKRAQGSVLYREGPFAAALIWCVGMAGLVIAGGFYLLV</sequence>
<dbReference type="EMBL" id="JBBMFA010000110">
    <property type="protein sequence ID" value="MEQ2521477.1"/>
    <property type="molecule type" value="Genomic_DNA"/>
</dbReference>
<protein>
    <submittedName>
        <fullName evidence="2">Uncharacterized protein</fullName>
    </submittedName>
</protein>
<keyword evidence="1" id="KW-1133">Transmembrane helix</keyword>
<feature type="transmembrane region" description="Helical" evidence="1">
    <location>
        <begin position="151"/>
        <end position="173"/>
    </location>
</feature>
<gene>
    <name evidence="2" type="ORF">WMO24_13735</name>
</gene>
<feature type="transmembrane region" description="Helical" evidence="1">
    <location>
        <begin position="102"/>
        <end position="131"/>
    </location>
</feature>
<reference evidence="2 3" key="1">
    <citation type="submission" date="2024-03" db="EMBL/GenBank/DDBJ databases">
        <title>Human intestinal bacterial collection.</title>
        <authorList>
            <person name="Pauvert C."/>
            <person name="Hitch T.C.A."/>
            <person name="Clavel T."/>
        </authorList>
    </citation>
    <scope>NUCLEOTIDE SEQUENCE [LARGE SCALE GENOMIC DNA]</scope>
    <source>
        <strain evidence="2 3">CLA-JM-H11</strain>
    </source>
</reference>
<comment type="caution">
    <text evidence="2">The sequence shown here is derived from an EMBL/GenBank/DDBJ whole genome shotgun (WGS) entry which is preliminary data.</text>
</comment>
<organism evidence="2 3">
    <name type="scientific">Ruthenibacterium intestinale</name>
    <dbReference type="NCBI Taxonomy" id="3133163"/>
    <lineage>
        <taxon>Bacteria</taxon>
        <taxon>Bacillati</taxon>
        <taxon>Bacillota</taxon>
        <taxon>Clostridia</taxon>
        <taxon>Eubacteriales</taxon>
        <taxon>Oscillospiraceae</taxon>
        <taxon>Ruthenibacterium</taxon>
    </lineage>
</organism>
<dbReference type="RefSeq" id="WP_349216922.1">
    <property type="nucleotide sequence ID" value="NZ_JBBMFA010000110.1"/>
</dbReference>
<evidence type="ECO:0000313" key="2">
    <source>
        <dbReference type="EMBL" id="MEQ2521477.1"/>
    </source>
</evidence>
<keyword evidence="1" id="KW-0472">Membrane</keyword>
<evidence type="ECO:0000313" key="3">
    <source>
        <dbReference type="Proteomes" id="UP001477672"/>
    </source>
</evidence>
<keyword evidence="1" id="KW-0812">Transmembrane</keyword>
<dbReference type="Proteomes" id="UP001477672">
    <property type="component" value="Unassembled WGS sequence"/>
</dbReference>
<evidence type="ECO:0000256" key="1">
    <source>
        <dbReference type="SAM" id="Phobius"/>
    </source>
</evidence>
<proteinExistence type="predicted"/>
<dbReference type="PROSITE" id="PS51257">
    <property type="entry name" value="PROKAR_LIPOPROTEIN"/>
    <property type="match status" value="1"/>
</dbReference>
<feature type="transmembrane region" description="Helical" evidence="1">
    <location>
        <begin position="74"/>
        <end position="96"/>
    </location>
</feature>